<feature type="binding site" evidence="8">
    <location>
        <begin position="427"/>
        <end position="429"/>
    </location>
    <ligand>
        <name>substrate</name>
        <note>ligand shared with subunit alpha</note>
    </ligand>
</feature>
<dbReference type="UniPathway" id="UPA00223">
    <property type="reaction ID" value="UER00999"/>
</dbReference>
<dbReference type="RefSeq" id="XP_007511494.1">
    <property type="nucleotide sequence ID" value="XM_007511432.1"/>
</dbReference>
<dbReference type="AlphaFoldDB" id="K8EYN8"/>
<dbReference type="Gene3D" id="3.40.50.261">
    <property type="entry name" value="Succinyl-CoA synthetase domains"/>
    <property type="match status" value="1"/>
</dbReference>
<evidence type="ECO:0000256" key="2">
    <source>
        <dbReference type="ARBA" id="ARBA00011412"/>
    </source>
</evidence>
<evidence type="ECO:0000256" key="9">
    <source>
        <dbReference type="RuleBase" id="RU361258"/>
    </source>
</evidence>
<keyword evidence="13" id="KW-1185">Reference proteome</keyword>
<name>K8EYN8_9CHLO</name>
<evidence type="ECO:0000256" key="6">
    <source>
        <dbReference type="ARBA" id="ARBA00022741"/>
    </source>
</evidence>
<dbReference type="InterPro" id="IPR013650">
    <property type="entry name" value="ATP-grasp_succ-CoA_synth-type"/>
</dbReference>
<reference evidence="12 13" key="1">
    <citation type="submission" date="2011-10" db="EMBL/GenBank/DDBJ databases">
        <authorList>
            <person name="Genoscope - CEA"/>
        </authorList>
    </citation>
    <scope>NUCLEOTIDE SEQUENCE [LARGE SCALE GENOMIC DNA]</scope>
    <source>
        <strain evidence="12 13">RCC 1105</strain>
    </source>
</reference>
<dbReference type="InterPro" id="IPR005809">
    <property type="entry name" value="Succ_CoA_ligase-like_bsu"/>
</dbReference>
<dbReference type="GO" id="GO:0005524">
    <property type="term" value="F:ATP binding"/>
    <property type="evidence" value="ECO:0007669"/>
    <property type="project" value="UniProtKB-UniRule"/>
</dbReference>
<evidence type="ECO:0000256" key="3">
    <source>
        <dbReference type="ARBA" id="ARBA00022532"/>
    </source>
</evidence>
<comment type="similarity">
    <text evidence="8 9">Belongs to the succinate/malate CoA ligase beta subunit family.</text>
</comment>
<keyword evidence="8" id="KW-0067">ATP-binding</keyword>
<keyword evidence="5 8" id="KW-0479">Metal-binding</keyword>
<feature type="binding site" evidence="8">
    <location>
        <begin position="151"/>
        <end position="153"/>
    </location>
    <ligand>
        <name>ATP</name>
        <dbReference type="ChEBI" id="CHEBI:30616"/>
    </ligand>
</feature>
<dbReference type="NCBIfam" id="NF001913">
    <property type="entry name" value="PRK00696.1"/>
    <property type="match status" value="1"/>
</dbReference>
<feature type="binding site" evidence="8">
    <location>
        <position position="319"/>
    </location>
    <ligand>
        <name>Mg(2+)</name>
        <dbReference type="ChEBI" id="CHEBI:18420"/>
    </ligand>
</feature>
<feature type="domain" description="ATP-grasp fold succinyl-CoA synthetase-type" evidence="11">
    <location>
        <begin position="97"/>
        <end position="308"/>
    </location>
</feature>
<dbReference type="Gene3D" id="3.30.1490.20">
    <property type="entry name" value="ATP-grasp fold, A domain"/>
    <property type="match status" value="1"/>
</dbReference>
<evidence type="ECO:0000313" key="12">
    <source>
        <dbReference type="EMBL" id="CCO17615.1"/>
    </source>
</evidence>
<organism evidence="12 13">
    <name type="scientific">Bathycoccus prasinos</name>
    <dbReference type="NCBI Taxonomy" id="41875"/>
    <lineage>
        <taxon>Eukaryota</taxon>
        <taxon>Viridiplantae</taxon>
        <taxon>Chlorophyta</taxon>
        <taxon>Mamiellophyceae</taxon>
        <taxon>Mamiellales</taxon>
        <taxon>Bathycoccaceae</taxon>
        <taxon>Bathycoccus</taxon>
    </lineage>
</organism>
<dbReference type="GO" id="GO:0006104">
    <property type="term" value="P:succinyl-CoA metabolic process"/>
    <property type="evidence" value="ECO:0007669"/>
    <property type="project" value="TreeGrafter"/>
</dbReference>
<dbReference type="GO" id="GO:0042709">
    <property type="term" value="C:succinate-CoA ligase complex"/>
    <property type="evidence" value="ECO:0007669"/>
    <property type="project" value="TreeGrafter"/>
</dbReference>
<dbReference type="KEGG" id="bpg:Bathy08g04020"/>
<dbReference type="PANTHER" id="PTHR11815:SF10">
    <property type="entry name" value="SUCCINATE--COA LIGASE [GDP-FORMING] SUBUNIT BETA, MITOCHONDRIAL"/>
    <property type="match status" value="1"/>
</dbReference>
<dbReference type="PROSITE" id="PS01217">
    <property type="entry name" value="SUCCINYL_COA_LIG_3"/>
    <property type="match status" value="1"/>
</dbReference>
<comment type="pathway">
    <text evidence="1 8">Carbohydrate metabolism; tricarboxylic acid cycle; succinate from succinyl-CoA (ligase route): step 1/1.</text>
</comment>
<feature type="domain" description="ATP-citrate synthase/succinyl-CoA ligase C-terminal" evidence="10">
    <location>
        <begin position="368"/>
        <end position="488"/>
    </location>
</feature>
<evidence type="ECO:0000259" key="11">
    <source>
        <dbReference type="Pfam" id="PF08442"/>
    </source>
</evidence>
<dbReference type="InterPro" id="IPR005811">
    <property type="entry name" value="SUCC_ACL_C"/>
</dbReference>
<dbReference type="FunFam" id="3.30.470.20:FF:000002">
    <property type="entry name" value="Succinate--CoA ligase [ADP-forming] subunit beta"/>
    <property type="match status" value="1"/>
</dbReference>
<evidence type="ECO:0000256" key="5">
    <source>
        <dbReference type="ARBA" id="ARBA00022723"/>
    </source>
</evidence>
<dbReference type="HAMAP" id="MF_00558">
    <property type="entry name" value="Succ_CoA_beta"/>
    <property type="match status" value="1"/>
</dbReference>
<dbReference type="GO" id="GO:0004775">
    <property type="term" value="F:succinate-CoA ligase (ADP-forming) activity"/>
    <property type="evidence" value="ECO:0007669"/>
    <property type="project" value="UniProtKB-UniRule"/>
</dbReference>
<dbReference type="SUPFAM" id="SSF56059">
    <property type="entry name" value="Glutathione synthetase ATP-binding domain-like"/>
    <property type="match status" value="1"/>
</dbReference>
<gene>
    <name evidence="12" type="ORF">Bathy08g04020</name>
</gene>
<dbReference type="GO" id="GO:0000287">
    <property type="term" value="F:magnesium ion binding"/>
    <property type="evidence" value="ECO:0007669"/>
    <property type="project" value="UniProtKB-UniRule"/>
</dbReference>
<dbReference type="eggNOG" id="KOG2799">
    <property type="taxonomic scope" value="Eukaryota"/>
</dbReference>
<dbReference type="GO" id="GO:0006099">
    <property type="term" value="P:tricarboxylic acid cycle"/>
    <property type="evidence" value="ECO:0007669"/>
    <property type="project" value="UniProtKB-UniRule"/>
</dbReference>
<dbReference type="Proteomes" id="UP000198341">
    <property type="component" value="Chromosome 8"/>
</dbReference>
<evidence type="ECO:0000256" key="8">
    <source>
        <dbReference type="HAMAP-Rule" id="MF_03219"/>
    </source>
</evidence>
<dbReference type="EMBL" id="FO082271">
    <property type="protein sequence ID" value="CCO17615.1"/>
    <property type="molecule type" value="Genomic_DNA"/>
</dbReference>
<evidence type="ECO:0000256" key="7">
    <source>
        <dbReference type="ARBA" id="ARBA00022842"/>
    </source>
</evidence>
<protein>
    <recommendedName>
        <fullName evidence="8">Succinate--CoA ligase [ADP-forming] subunit beta, mitochondrial</fullName>
        <ecNumber evidence="8">6.2.1.5</ecNumber>
    </recommendedName>
    <alternativeName>
        <fullName evidence="8">Succinyl-CoA synthetase beta chain</fullName>
        <shortName evidence="8">SCS-beta</shortName>
    </alternativeName>
</protein>
<evidence type="ECO:0000256" key="1">
    <source>
        <dbReference type="ARBA" id="ARBA00005064"/>
    </source>
</evidence>
<dbReference type="Gene3D" id="3.30.470.20">
    <property type="entry name" value="ATP-grasp fold, B domain"/>
    <property type="match status" value="1"/>
</dbReference>
<dbReference type="PANTHER" id="PTHR11815">
    <property type="entry name" value="SUCCINYL-COA SYNTHETASE BETA CHAIN"/>
    <property type="match status" value="1"/>
</dbReference>
<dbReference type="InterPro" id="IPR017866">
    <property type="entry name" value="Succ-CoA_synthase_bsu_CS"/>
</dbReference>
<comment type="subunit">
    <text evidence="2">Heterooctamer of 4 alpha and 4 beta chains.</text>
</comment>
<keyword evidence="8" id="KW-0496">Mitochondrion</keyword>
<evidence type="ECO:0000259" key="10">
    <source>
        <dbReference type="Pfam" id="PF00549"/>
    </source>
</evidence>
<comment type="cofactor">
    <cofactor evidence="8">
        <name>Mg(2+)</name>
        <dbReference type="ChEBI" id="CHEBI:18420"/>
    </cofactor>
    <text evidence="8">Binds 1 Mg(2+) ion per subunit.</text>
</comment>
<accession>K8EYN8</accession>
<feature type="binding site" evidence="8">
    <location>
        <position position="212"/>
    </location>
    <ligand>
        <name>ATP</name>
        <dbReference type="ChEBI" id="CHEBI:30616"/>
    </ligand>
</feature>
<feature type="binding site" evidence="8">
    <location>
        <position position="144"/>
    </location>
    <ligand>
        <name>ATP</name>
        <dbReference type="ChEBI" id="CHEBI:30616"/>
    </ligand>
</feature>
<dbReference type="InterPro" id="IPR013815">
    <property type="entry name" value="ATP_grasp_subdomain_1"/>
</dbReference>
<dbReference type="GO" id="GO:0005739">
    <property type="term" value="C:mitochondrion"/>
    <property type="evidence" value="ECO:0007669"/>
    <property type="project" value="UniProtKB-SubCell"/>
</dbReference>
<evidence type="ECO:0000313" key="13">
    <source>
        <dbReference type="Proteomes" id="UP000198341"/>
    </source>
</evidence>
<evidence type="ECO:0000256" key="4">
    <source>
        <dbReference type="ARBA" id="ARBA00022598"/>
    </source>
</evidence>
<comment type="subcellular location">
    <subcellularLocation>
        <location evidence="8">Mitochondrion</location>
    </subcellularLocation>
</comment>
<dbReference type="GeneID" id="19014381"/>
<sequence length="492" mass="53753">MKRSNTAAKRRIVASLFGDFDRSASSGYFHLFSSGKFNSVKFFSFSRAAAASSFPSSSTEWRMRRMRSVVQSAPIHLNEHLKQQQVQQKQIQIRSLNVHEYQGADIMRKFGVRVPDSIACKTVEEVQKASEQMKCLGDDEVVIKSQILAGGRGLGTFKFGGFKGGVHIVKNEMARETAEKMLGNVLVTKQSGPEGKPVNALLVARKMKFAKEMYFAILLDRKSAKPMIIASAEGGTSIEDLAESNPEKIIKKYIDINEESGGIKREDALDLAEKLGCADKEDAAKQFQALYETFKKTDCTMIEVNPMAETTDGVLYAADAKLNFDDNAEYRQKDIFSQRDASQEDAREVEAAKYDLNYIGLDGNIGCMVNGAGLAMATMDIIQGKGGSPANFLDVGGNASEEQVVEAFKILNKDPKVKAILVNIFGGIMKCDVIASGIVNAVKVVGLNIPLVVRLEGTNVEEGRRIMKQSGLNIETAKDLDDAADKAVKAIA</sequence>
<feature type="binding site" evidence="8">
    <location>
        <position position="305"/>
    </location>
    <ligand>
        <name>Mg(2+)</name>
        <dbReference type="ChEBI" id="CHEBI:18420"/>
    </ligand>
</feature>
<comment type="subunit">
    <text evidence="8 9">Heterodimer of an alpha and a beta subunit.</text>
</comment>
<comment type="catalytic activity">
    <reaction evidence="8">
        <text>succinate + ATP + CoA = succinyl-CoA + ADP + phosphate</text>
        <dbReference type="Rhea" id="RHEA:17661"/>
        <dbReference type="ChEBI" id="CHEBI:30031"/>
        <dbReference type="ChEBI" id="CHEBI:30616"/>
        <dbReference type="ChEBI" id="CHEBI:43474"/>
        <dbReference type="ChEBI" id="CHEBI:57287"/>
        <dbReference type="ChEBI" id="CHEBI:57292"/>
        <dbReference type="ChEBI" id="CHEBI:456216"/>
        <dbReference type="EC" id="6.2.1.5"/>
    </reaction>
</comment>
<dbReference type="STRING" id="41875.K8EYN8"/>
<comment type="function">
    <text evidence="8">Succinyl-CoA synthetase functions in the citric acid cycle (TCA), coupling the hydrolysis of succinyl-CoA to the synthesis of ATP and thus represents the only step of substrate-level phosphorylation in the TCA. The beta subunit provides nucleotide specificity of the enzyme and binds the substrate succinate, while the binding sites for coenzyme A and phosphate are found in the alpha subunit.</text>
</comment>
<keyword evidence="6 8" id="KW-0547">Nucleotide-binding</keyword>
<keyword evidence="3 8" id="KW-0816">Tricarboxylic acid cycle</keyword>
<keyword evidence="4 8" id="KW-0436">Ligase</keyword>
<dbReference type="NCBIfam" id="TIGR01016">
    <property type="entry name" value="sucCoAbeta"/>
    <property type="match status" value="1"/>
</dbReference>
<dbReference type="InterPro" id="IPR016102">
    <property type="entry name" value="Succinyl-CoA_synth-like"/>
</dbReference>
<dbReference type="Pfam" id="PF08442">
    <property type="entry name" value="ATP-grasp_2"/>
    <property type="match status" value="1"/>
</dbReference>
<dbReference type="EC" id="6.2.1.5" evidence="8"/>
<dbReference type="FunFam" id="3.40.50.261:FF:000001">
    <property type="entry name" value="Succinate--CoA ligase [ADP-forming] subunit beta"/>
    <property type="match status" value="1"/>
</dbReference>
<feature type="binding site" evidence="8">
    <location>
        <position position="370"/>
    </location>
    <ligand>
        <name>substrate</name>
        <note>ligand shared with subunit alpha</note>
    </ligand>
</feature>
<proteinExistence type="inferred from homology"/>
<dbReference type="SUPFAM" id="SSF52210">
    <property type="entry name" value="Succinyl-CoA synthetase domains"/>
    <property type="match status" value="1"/>
</dbReference>
<dbReference type="OrthoDB" id="1552at2759"/>
<keyword evidence="7 8" id="KW-0460">Magnesium</keyword>
<dbReference type="Pfam" id="PF00549">
    <property type="entry name" value="Ligase_CoA"/>
    <property type="match status" value="1"/>
</dbReference>